<dbReference type="OrthoDB" id="6139674at2759"/>
<evidence type="ECO:0000259" key="9">
    <source>
        <dbReference type="PROSITE" id="PS51034"/>
    </source>
</evidence>
<dbReference type="PROSITE" id="PS51034">
    <property type="entry name" value="ZP_2"/>
    <property type="match status" value="1"/>
</dbReference>
<organism evidence="11">
    <name type="scientific">Caenorhabditis remanei</name>
    <name type="common">Caenorhabditis vulgaris</name>
    <dbReference type="NCBI Taxonomy" id="31234"/>
    <lineage>
        <taxon>Eukaryota</taxon>
        <taxon>Metazoa</taxon>
        <taxon>Ecdysozoa</taxon>
        <taxon>Nematoda</taxon>
        <taxon>Chromadorea</taxon>
        <taxon>Rhabditida</taxon>
        <taxon>Rhabditina</taxon>
        <taxon>Rhabditomorpha</taxon>
        <taxon>Rhabditoidea</taxon>
        <taxon>Rhabditidae</taxon>
        <taxon>Peloderinae</taxon>
        <taxon>Caenorhabditis</taxon>
    </lineage>
</organism>
<keyword evidence="4" id="KW-0812">Transmembrane</keyword>
<keyword evidence="6" id="KW-1133">Transmembrane helix</keyword>
<dbReference type="OMA" id="VAYQIDC"/>
<evidence type="ECO:0000256" key="4">
    <source>
        <dbReference type="ARBA" id="ARBA00022692"/>
    </source>
</evidence>
<keyword evidence="2" id="KW-0193">Cuticle</keyword>
<feature type="signal peptide" evidence="8">
    <location>
        <begin position="1"/>
        <end position="18"/>
    </location>
</feature>
<keyword evidence="7" id="KW-0472">Membrane</keyword>
<evidence type="ECO:0000256" key="7">
    <source>
        <dbReference type="ARBA" id="ARBA00023136"/>
    </source>
</evidence>
<dbReference type="Pfam" id="PF25057">
    <property type="entry name" value="CUT_N"/>
    <property type="match status" value="1"/>
</dbReference>
<dbReference type="InterPro" id="IPR051962">
    <property type="entry name" value="Cuticlin"/>
</dbReference>
<evidence type="ECO:0000313" key="11">
    <source>
        <dbReference type="Proteomes" id="UP000008281"/>
    </source>
</evidence>
<dbReference type="HOGENOM" id="CLU_037896_0_1_1"/>
<dbReference type="GO" id="GO:0042302">
    <property type="term" value="F:structural constituent of cuticle"/>
    <property type="evidence" value="ECO:0007669"/>
    <property type="project" value="UniProtKB-KW"/>
</dbReference>
<dbReference type="SMART" id="SM00241">
    <property type="entry name" value="ZP"/>
    <property type="match status" value="1"/>
</dbReference>
<evidence type="ECO:0000256" key="2">
    <source>
        <dbReference type="ARBA" id="ARBA00022460"/>
    </source>
</evidence>
<dbReference type="GO" id="GO:0005886">
    <property type="term" value="C:plasma membrane"/>
    <property type="evidence" value="ECO:0007669"/>
    <property type="project" value="UniProtKB-SubCell"/>
</dbReference>
<evidence type="ECO:0000256" key="6">
    <source>
        <dbReference type="ARBA" id="ARBA00022989"/>
    </source>
</evidence>
<keyword evidence="11" id="KW-1185">Reference proteome</keyword>
<gene>
    <name evidence="10" type="primary">Cre-cutl-2</name>
    <name evidence="10" type="ORF">CRE_05175</name>
</gene>
<dbReference type="InterPro" id="IPR057475">
    <property type="entry name" value="CUT_C"/>
</dbReference>
<dbReference type="FunCoup" id="E3NAT5">
    <property type="interactions" value="66"/>
</dbReference>
<dbReference type="eggNOG" id="ENOG502TG3X">
    <property type="taxonomic scope" value="Eukaryota"/>
</dbReference>
<evidence type="ECO:0000256" key="8">
    <source>
        <dbReference type="SAM" id="SignalP"/>
    </source>
</evidence>
<dbReference type="PANTHER" id="PTHR22907:SF15">
    <property type="entry name" value="ZP DOMAIN-CONTAINING PROTEIN"/>
    <property type="match status" value="1"/>
</dbReference>
<proteinExistence type="predicted"/>
<comment type="subcellular location">
    <subcellularLocation>
        <location evidence="1">Cell membrane</location>
        <topology evidence="1">Single-pass type I membrane protein</topology>
    </subcellularLocation>
</comment>
<evidence type="ECO:0000256" key="1">
    <source>
        <dbReference type="ARBA" id="ARBA00004251"/>
    </source>
</evidence>
<accession>E3NAT5</accession>
<dbReference type="Pfam" id="PF25301">
    <property type="entry name" value="CUT_C"/>
    <property type="match status" value="1"/>
</dbReference>
<evidence type="ECO:0000256" key="5">
    <source>
        <dbReference type="ARBA" id="ARBA00022729"/>
    </source>
</evidence>
<dbReference type="Proteomes" id="UP000008281">
    <property type="component" value="Unassembled WGS sequence"/>
</dbReference>
<protein>
    <submittedName>
        <fullName evidence="10">CRE-CUTL-2 protein</fullName>
    </submittedName>
</protein>
<feature type="chain" id="PRO_5003176252" evidence="8">
    <location>
        <begin position="19"/>
        <end position="408"/>
    </location>
</feature>
<evidence type="ECO:0000313" key="10">
    <source>
        <dbReference type="EMBL" id="EFO91656.1"/>
    </source>
</evidence>
<name>E3NAT5_CAERE</name>
<sequence>MILFLLIICGISLNFSQCDIIALVSGEPQIRCAPTGITVTIETDSPFKGALFLRGSADKRSCKADFSAQPSQNISFEFGFDDCPSRRKRQIVAPRGMTMSSVLVVSYHGSIITHRDVAYQIDCFYREENSKVETMLAVNAPQPRILSDEPKLPTCDYRVEVTGGKALAGGVVTSSLSESSQVANVGDSVIHIWTCSGDAPSDVYCIQVYSCTAEDGGADTVKVVDENGCTTDGELLSPIKYKEGSMRAAASSHAFKFVDNHIVYFKCNIRITVKNPAGECPVSDINFFMRCIVYFQINNCSPGGSNGSVSRKTRSSNMFDHPFILFNRKSKVNQHPEIFAEYNILVTSGEILVEEEHAKNHILSTYRPDKEFLFSHKKGRYLPIVNRGKKNWSLVIPFINLVLTILLL</sequence>
<dbReference type="InParanoid" id="E3NAT5"/>
<dbReference type="STRING" id="31234.E3NAT5"/>
<dbReference type="EMBL" id="DS268579">
    <property type="protein sequence ID" value="EFO91656.1"/>
    <property type="molecule type" value="Genomic_DNA"/>
</dbReference>
<evidence type="ECO:0000256" key="3">
    <source>
        <dbReference type="ARBA" id="ARBA00022475"/>
    </source>
</evidence>
<feature type="domain" description="ZP" evidence="9">
    <location>
        <begin position="31"/>
        <end position="287"/>
    </location>
</feature>
<keyword evidence="3" id="KW-1003">Cell membrane</keyword>
<keyword evidence="5 8" id="KW-0732">Signal</keyword>
<dbReference type="AlphaFoldDB" id="E3NAT5"/>
<reference evidence="10" key="1">
    <citation type="submission" date="2007-07" db="EMBL/GenBank/DDBJ databases">
        <title>PCAP assembly of the Caenorhabditis remanei genome.</title>
        <authorList>
            <consortium name="The Caenorhabditis remanei Sequencing Consortium"/>
            <person name="Wilson R.K."/>
        </authorList>
    </citation>
    <scope>NUCLEOTIDE SEQUENCE [LARGE SCALE GENOMIC DNA]</scope>
    <source>
        <strain evidence="10">PB4641</strain>
    </source>
</reference>
<dbReference type="InterPro" id="IPR056953">
    <property type="entry name" value="CUT_N"/>
</dbReference>
<dbReference type="InterPro" id="IPR001507">
    <property type="entry name" value="ZP_dom"/>
</dbReference>
<dbReference type="PANTHER" id="PTHR22907">
    <property type="entry name" value="GH04558P"/>
    <property type="match status" value="1"/>
</dbReference>